<keyword evidence="4" id="KW-1185">Reference proteome</keyword>
<feature type="compositionally biased region" description="Acidic residues" evidence="2">
    <location>
        <begin position="424"/>
        <end position="437"/>
    </location>
</feature>
<feature type="region of interest" description="Disordered" evidence="2">
    <location>
        <begin position="656"/>
        <end position="675"/>
    </location>
</feature>
<evidence type="ECO:0000313" key="4">
    <source>
        <dbReference type="Proteomes" id="UP000193648"/>
    </source>
</evidence>
<feature type="region of interest" description="Disordered" evidence="2">
    <location>
        <begin position="383"/>
        <end position="606"/>
    </location>
</feature>
<dbReference type="InParanoid" id="A0A1Y2GNV6"/>
<accession>A0A1Y2GNV6</accession>
<feature type="compositionally biased region" description="Basic and acidic residues" evidence="2">
    <location>
        <begin position="387"/>
        <end position="397"/>
    </location>
</feature>
<feature type="compositionally biased region" description="Basic and acidic residues" evidence="2">
    <location>
        <begin position="349"/>
        <end position="359"/>
    </location>
</feature>
<feature type="compositionally biased region" description="Acidic residues" evidence="2">
    <location>
        <begin position="507"/>
        <end position="519"/>
    </location>
</feature>
<feature type="compositionally biased region" description="Basic and acidic residues" evidence="2">
    <location>
        <begin position="329"/>
        <end position="340"/>
    </location>
</feature>
<proteinExistence type="predicted"/>
<organism evidence="3 4">
    <name type="scientific">Lobosporangium transversale</name>
    <dbReference type="NCBI Taxonomy" id="64571"/>
    <lineage>
        <taxon>Eukaryota</taxon>
        <taxon>Fungi</taxon>
        <taxon>Fungi incertae sedis</taxon>
        <taxon>Mucoromycota</taxon>
        <taxon>Mortierellomycotina</taxon>
        <taxon>Mortierellomycetes</taxon>
        <taxon>Mortierellales</taxon>
        <taxon>Mortierellaceae</taxon>
        <taxon>Lobosporangium</taxon>
    </lineage>
</organism>
<evidence type="ECO:0000256" key="2">
    <source>
        <dbReference type="SAM" id="MobiDB-lite"/>
    </source>
</evidence>
<dbReference type="EMBL" id="MCFF01000019">
    <property type="protein sequence ID" value="ORZ15441.1"/>
    <property type="molecule type" value="Genomic_DNA"/>
</dbReference>
<feature type="compositionally biased region" description="Basic and acidic residues" evidence="2">
    <location>
        <begin position="559"/>
        <end position="568"/>
    </location>
</feature>
<dbReference type="GeneID" id="33571965"/>
<feature type="compositionally biased region" description="Low complexity" evidence="2">
    <location>
        <begin position="1"/>
        <end position="19"/>
    </location>
</feature>
<gene>
    <name evidence="3" type="ORF">BCR41DRAFT_422235</name>
</gene>
<keyword evidence="1" id="KW-0175">Coiled coil</keyword>
<dbReference type="RefSeq" id="XP_021881189.1">
    <property type="nucleotide sequence ID" value="XM_022030122.1"/>
</dbReference>
<evidence type="ECO:0000256" key="1">
    <source>
        <dbReference type="SAM" id="Coils"/>
    </source>
</evidence>
<comment type="caution">
    <text evidence="3">The sequence shown here is derived from an EMBL/GenBank/DDBJ whole genome shotgun (WGS) entry which is preliminary data.</text>
</comment>
<dbReference type="AlphaFoldDB" id="A0A1Y2GNV6"/>
<feature type="compositionally biased region" description="Basic and acidic residues" evidence="2">
    <location>
        <begin position="492"/>
        <end position="504"/>
    </location>
</feature>
<feature type="coiled-coil region" evidence="1">
    <location>
        <begin position="73"/>
        <end position="160"/>
    </location>
</feature>
<feature type="compositionally biased region" description="Polar residues" evidence="2">
    <location>
        <begin position="20"/>
        <end position="32"/>
    </location>
</feature>
<feature type="region of interest" description="Disordered" evidence="2">
    <location>
        <begin position="326"/>
        <end position="359"/>
    </location>
</feature>
<reference evidence="3 4" key="1">
    <citation type="submission" date="2016-07" db="EMBL/GenBank/DDBJ databases">
        <title>Pervasive Adenine N6-methylation of Active Genes in Fungi.</title>
        <authorList>
            <consortium name="DOE Joint Genome Institute"/>
            <person name="Mondo S.J."/>
            <person name="Dannebaum R.O."/>
            <person name="Kuo R.C."/>
            <person name="Labutti K."/>
            <person name="Haridas S."/>
            <person name="Kuo A."/>
            <person name="Salamov A."/>
            <person name="Ahrendt S.R."/>
            <person name="Lipzen A."/>
            <person name="Sullivan W."/>
            <person name="Andreopoulos W.B."/>
            <person name="Clum A."/>
            <person name="Lindquist E."/>
            <person name="Daum C."/>
            <person name="Ramamoorthy G.K."/>
            <person name="Gryganskyi A."/>
            <person name="Culley D."/>
            <person name="Magnuson J.K."/>
            <person name="James T.Y."/>
            <person name="O'Malley M.A."/>
            <person name="Stajich J.E."/>
            <person name="Spatafora J.W."/>
            <person name="Visel A."/>
            <person name="Grigoriev I.V."/>
        </authorList>
    </citation>
    <scope>NUCLEOTIDE SEQUENCE [LARGE SCALE GENOMIC DNA]</scope>
    <source>
        <strain evidence="3 4">NRRL 3116</strain>
    </source>
</reference>
<sequence>MSSATTTRASRSTRHNTATPTSLRKTRQGSSSDKTKAAALHRAASKSISKNATASEIDTDDENHRDESDVATIQSLRDELEELTDTKDRLEDKVIQLEERIQFLEASSRLDASKQAAEIMDLKEKARKLEIDLSTVIDERDFLEQENEQLKAQVSDTEVRDQARQISTQLQDAWIRIAAMKASQEEYVQKLFKAEEANLKLQAEMAKVVDLSNSAKNLHMDEKQRWEYEKQELLAGNNSLKQKLAQASTDGDKQVLDWEQDQARVRNSLKHGRDTWDKEKKGFLDQIASLKVKVSALSVKKTAPPEWILEKHRLLEQCATLQSRVASLESDRATSVESDRASANAHESTNIKKLESEKQKLEKKVGQLKEKLFEVMEHALKTQAQVDQRKTRQDVVSKKQPGTSQRPRAPARKSTRSADRESGSDDGDAEGNDDVPEETTLKESKQPISRTRARRNAAENVTYTFGSSSSDKSKDSSEDEDEDQEENQNGDDDGHNAADHEHNEGQSADEDIEMQEPEADAGPSSQRGEPKEASNVIEDQEQEDAKEKGFAPLARSKRGAPDKFRKANDNNSDSDFEPPQKKTVAAPRNRGGTKKTSGITFEPAHRKTKTVLSNKVLALEGEATIPQSSTTKKTILSAPETTATISKEISAASATVSVAPSSGASTSNPTRPIAVNTPVNVTDAVESNINKVKKRRKLLTGKGVEELGDILNGPGSSLSSTPSSGLVFDKAKVRSKGSSSTPLGATSNPAKLEALNAIKMAFALPKPRNNSSSYETEA</sequence>
<name>A0A1Y2GNV6_9FUNG</name>
<dbReference type="OrthoDB" id="2401308at2759"/>
<feature type="region of interest" description="Disordered" evidence="2">
    <location>
        <begin position="1"/>
        <end position="68"/>
    </location>
</feature>
<feature type="compositionally biased region" description="Acidic residues" evidence="2">
    <location>
        <begin position="477"/>
        <end position="491"/>
    </location>
</feature>
<evidence type="ECO:0000313" key="3">
    <source>
        <dbReference type="EMBL" id="ORZ15441.1"/>
    </source>
</evidence>
<dbReference type="Proteomes" id="UP000193648">
    <property type="component" value="Unassembled WGS sequence"/>
</dbReference>
<feature type="compositionally biased region" description="Low complexity" evidence="2">
    <location>
        <begin position="656"/>
        <end position="667"/>
    </location>
</feature>
<protein>
    <submittedName>
        <fullName evidence="3">Uncharacterized protein</fullName>
    </submittedName>
</protein>
<feature type="compositionally biased region" description="Polar residues" evidence="2">
    <location>
        <begin position="46"/>
        <end position="56"/>
    </location>
</feature>